<dbReference type="EMBL" id="JEMT01029512">
    <property type="protein sequence ID" value="EXX51963.1"/>
    <property type="molecule type" value="Genomic_DNA"/>
</dbReference>
<dbReference type="Proteomes" id="UP000022910">
    <property type="component" value="Unassembled WGS sequence"/>
</dbReference>
<name>A0A015LAW0_RHIIW</name>
<dbReference type="HOGENOM" id="CLU_2455967_0_0_1"/>
<evidence type="ECO:0000313" key="1">
    <source>
        <dbReference type="EMBL" id="EXX51963.1"/>
    </source>
</evidence>
<accession>A0A015LAW0</accession>
<dbReference type="AlphaFoldDB" id="A0A015LAW0"/>
<sequence>MTIKPQPAVQPLIDNLGIIDILYNYISKHLEQLSLPNSSSKEDINSLPITRIMVLNEQLKLLFNLMINDPKIERDNLVQGSNNSNKFEK</sequence>
<evidence type="ECO:0000313" key="2">
    <source>
        <dbReference type="Proteomes" id="UP000022910"/>
    </source>
</evidence>
<gene>
    <name evidence="1" type="ORF">RirG_257200</name>
</gene>
<proteinExistence type="predicted"/>
<reference evidence="1 2" key="1">
    <citation type="submission" date="2014-02" db="EMBL/GenBank/DDBJ databases">
        <title>Single nucleus genome sequencing reveals high similarity among nuclei of an endomycorrhizal fungus.</title>
        <authorList>
            <person name="Lin K."/>
            <person name="Geurts R."/>
            <person name="Zhang Z."/>
            <person name="Limpens E."/>
            <person name="Saunders D.G."/>
            <person name="Mu D."/>
            <person name="Pang E."/>
            <person name="Cao H."/>
            <person name="Cha H."/>
            <person name="Lin T."/>
            <person name="Zhou Q."/>
            <person name="Shang Y."/>
            <person name="Li Y."/>
            <person name="Ivanov S."/>
            <person name="Sharma T."/>
            <person name="Velzen R.V."/>
            <person name="Ruijter N.D."/>
            <person name="Aanen D.K."/>
            <person name="Win J."/>
            <person name="Kamoun S."/>
            <person name="Bisseling T."/>
            <person name="Huang S."/>
        </authorList>
    </citation>
    <scope>NUCLEOTIDE SEQUENCE [LARGE SCALE GENOMIC DNA]</scope>
    <source>
        <strain evidence="2">DAOM197198w</strain>
    </source>
</reference>
<comment type="caution">
    <text evidence="1">The sequence shown here is derived from an EMBL/GenBank/DDBJ whole genome shotgun (WGS) entry which is preliminary data.</text>
</comment>
<dbReference type="STRING" id="1432141.A0A015LAW0"/>
<organism evidence="1 2">
    <name type="scientific">Rhizophagus irregularis (strain DAOM 197198w)</name>
    <name type="common">Glomus intraradices</name>
    <dbReference type="NCBI Taxonomy" id="1432141"/>
    <lineage>
        <taxon>Eukaryota</taxon>
        <taxon>Fungi</taxon>
        <taxon>Fungi incertae sedis</taxon>
        <taxon>Mucoromycota</taxon>
        <taxon>Glomeromycotina</taxon>
        <taxon>Glomeromycetes</taxon>
        <taxon>Glomerales</taxon>
        <taxon>Glomeraceae</taxon>
        <taxon>Rhizophagus</taxon>
    </lineage>
</organism>
<keyword evidence="2" id="KW-1185">Reference proteome</keyword>
<protein>
    <submittedName>
        <fullName evidence="1">Uncharacterized protein</fullName>
    </submittedName>
</protein>